<dbReference type="PRINTS" id="PR00081">
    <property type="entry name" value="GDHRDH"/>
</dbReference>
<dbReference type="InterPro" id="IPR036291">
    <property type="entry name" value="NAD(P)-bd_dom_sf"/>
</dbReference>
<dbReference type="PRINTS" id="PR00080">
    <property type="entry name" value="SDRFAMILY"/>
</dbReference>
<accession>A0A845VAS5</accession>
<comment type="similarity">
    <text evidence="1">Belongs to the short-chain dehydrogenases/reductases (SDR) family.</text>
</comment>
<evidence type="ECO:0000313" key="3">
    <source>
        <dbReference type="Proteomes" id="UP000484885"/>
    </source>
</evidence>
<dbReference type="CDD" id="cd05325">
    <property type="entry name" value="carb_red_sniffer_like_SDR_c"/>
    <property type="match status" value="1"/>
</dbReference>
<reference evidence="2 3" key="1">
    <citation type="submission" date="2020-02" db="EMBL/GenBank/DDBJ databases">
        <authorList>
            <person name="Zhang X.-Y."/>
        </authorList>
    </citation>
    <scope>NUCLEOTIDE SEQUENCE [LARGE SCALE GENOMIC DNA]</scope>
    <source>
        <strain evidence="2 3">C33</strain>
    </source>
</reference>
<dbReference type="PANTHER" id="PTHR45458:SF1">
    <property type="entry name" value="SHORT CHAIN DEHYDROGENASE"/>
    <property type="match status" value="1"/>
</dbReference>
<gene>
    <name evidence="2" type="ORF">G3I74_01575</name>
</gene>
<dbReference type="AlphaFoldDB" id="A0A845VAS5"/>
<evidence type="ECO:0000313" key="2">
    <source>
        <dbReference type="EMBL" id="NDY94419.1"/>
    </source>
</evidence>
<sequence>MATALITGANRGIGFELTRQLKNAGHDVIAVCRQSSDELDALGVRVEAGIDITDGGSLTELADRLQGTQLDLLINNAGVMRSTSLEDIEDQLDDFRLQFEVNSLAPLRVTRALLGNLLDGGKVVIITSRMGSIADNTSGGSYGYRMSKAAVNTAGVSLAHELKDRQIAVGLLHPGYVRTGMTRHTGHVDPDEAAANLIKRIDELSLDNTGSFRHANGEELPW</sequence>
<dbReference type="GO" id="GO:0016616">
    <property type="term" value="F:oxidoreductase activity, acting on the CH-OH group of donors, NAD or NADP as acceptor"/>
    <property type="evidence" value="ECO:0007669"/>
    <property type="project" value="TreeGrafter"/>
</dbReference>
<name>A0A845VAS5_9GAMM</name>
<organism evidence="2 3">
    <name type="scientific">Wenzhouxiangella limi</name>
    <dbReference type="NCBI Taxonomy" id="2707351"/>
    <lineage>
        <taxon>Bacteria</taxon>
        <taxon>Pseudomonadati</taxon>
        <taxon>Pseudomonadota</taxon>
        <taxon>Gammaproteobacteria</taxon>
        <taxon>Chromatiales</taxon>
        <taxon>Wenzhouxiangellaceae</taxon>
        <taxon>Wenzhouxiangella</taxon>
    </lineage>
</organism>
<dbReference type="PANTHER" id="PTHR45458">
    <property type="entry name" value="SHORT-CHAIN DEHYDROGENASE/REDUCTASE SDR"/>
    <property type="match status" value="1"/>
</dbReference>
<dbReference type="EMBL" id="JAAGSC010000031">
    <property type="protein sequence ID" value="NDY94419.1"/>
    <property type="molecule type" value="Genomic_DNA"/>
</dbReference>
<dbReference type="Proteomes" id="UP000484885">
    <property type="component" value="Unassembled WGS sequence"/>
</dbReference>
<keyword evidence="3" id="KW-1185">Reference proteome</keyword>
<comment type="caution">
    <text evidence="2">The sequence shown here is derived from an EMBL/GenBank/DDBJ whole genome shotgun (WGS) entry which is preliminary data.</text>
</comment>
<evidence type="ECO:0000256" key="1">
    <source>
        <dbReference type="RuleBase" id="RU000363"/>
    </source>
</evidence>
<dbReference type="SUPFAM" id="SSF51735">
    <property type="entry name" value="NAD(P)-binding Rossmann-fold domains"/>
    <property type="match status" value="1"/>
</dbReference>
<protein>
    <submittedName>
        <fullName evidence="2">SDR family oxidoreductase</fullName>
    </submittedName>
</protein>
<dbReference type="InterPro" id="IPR002347">
    <property type="entry name" value="SDR_fam"/>
</dbReference>
<dbReference type="InterPro" id="IPR052184">
    <property type="entry name" value="SDR_enzymes"/>
</dbReference>
<dbReference type="Pfam" id="PF00106">
    <property type="entry name" value="adh_short"/>
    <property type="match status" value="1"/>
</dbReference>
<dbReference type="Gene3D" id="3.40.50.720">
    <property type="entry name" value="NAD(P)-binding Rossmann-like Domain"/>
    <property type="match status" value="1"/>
</dbReference>
<proteinExistence type="inferred from homology"/>
<dbReference type="RefSeq" id="WP_164209541.1">
    <property type="nucleotide sequence ID" value="NZ_JAAGSC010000031.1"/>
</dbReference>